<dbReference type="Gene3D" id="3.40.30.10">
    <property type="entry name" value="Glutaredoxin"/>
    <property type="match status" value="1"/>
</dbReference>
<comment type="catalytic activity">
    <reaction evidence="11">
        <text>a hydroperoxide + [thioredoxin]-dithiol = an alcohol + [thioredoxin]-disulfide + H2O</text>
        <dbReference type="Rhea" id="RHEA:62620"/>
        <dbReference type="Rhea" id="RHEA-COMP:10698"/>
        <dbReference type="Rhea" id="RHEA-COMP:10700"/>
        <dbReference type="ChEBI" id="CHEBI:15377"/>
        <dbReference type="ChEBI" id="CHEBI:29950"/>
        <dbReference type="ChEBI" id="CHEBI:30879"/>
        <dbReference type="ChEBI" id="CHEBI:35924"/>
        <dbReference type="ChEBI" id="CHEBI:50058"/>
        <dbReference type="EC" id="1.11.1.24"/>
    </reaction>
</comment>
<dbReference type="InterPro" id="IPR050924">
    <property type="entry name" value="Peroxiredoxin_BCP/PrxQ"/>
</dbReference>
<proteinExistence type="inferred from homology"/>
<evidence type="ECO:0000256" key="6">
    <source>
        <dbReference type="ARBA" id="ARBA00023002"/>
    </source>
</evidence>
<dbReference type="PANTHER" id="PTHR42801:SF4">
    <property type="entry name" value="AHPC_TSA FAMILY PROTEIN"/>
    <property type="match status" value="1"/>
</dbReference>
<comment type="subunit">
    <text evidence="2">Monomer.</text>
</comment>
<dbReference type="InterPro" id="IPR036249">
    <property type="entry name" value="Thioredoxin-like_sf"/>
</dbReference>
<dbReference type="InterPro" id="IPR013766">
    <property type="entry name" value="Thioredoxin_domain"/>
</dbReference>
<dbReference type="AlphaFoldDB" id="A0A2H0YRE6"/>
<organism evidence="14 15">
    <name type="scientific">Candidatus Kerfeldbacteria bacterium CG08_land_8_20_14_0_20_43_14</name>
    <dbReference type="NCBI Taxonomy" id="2014246"/>
    <lineage>
        <taxon>Bacteria</taxon>
        <taxon>Candidatus Kerfeldiibacteriota</taxon>
    </lineage>
</organism>
<keyword evidence="4" id="KW-0575">Peroxidase</keyword>
<evidence type="ECO:0000313" key="15">
    <source>
        <dbReference type="Proteomes" id="UP000236845"/>
    </source>
</evidence>
<dbReference type="GO" id="GO:0045454">
    <property type="term" value="P:cell redox homeostasis"/>
    <property type="evidence" value="ECO:0007669"/>
    <property type="project" value="TreeGrafter"/>
</dbReference>
<dbReference type="Pfam" id="PF00578">
    <property type="entry name" value="AhpC-TSA"/>
    <property type="match status" value="1"/>
</dbReference>
<dbReference type="InterPro" id="IPR024706">
    <property type="entry name" value="Peroxiredoxin_AhpC-typ"/>
</dbReference>
<dbReference type="FunFam" id="3.40.30.10:FF:000007">
    <property type="entry name" value="Thioredoxin-dependent thiol peroxidase"/>
    <property type="match status" value="1"/>
</dbReference>
<evidence type="ECO:0000313" key="14">
    <source>
        <dbReference type="EMBL" id="PIS41006.1"/>
    </source>
</evidence>
<dbReference type="SUPFAM" id="SSF52833">
    <property type="entry name" value="Thioredoxin-like"/>
    <property type="match status" value="1"/>
</dbReference>
<feature type="domain" description="Thioredoxin" evidence="13">
    <location>
        <begin position="3"/>
        <end position="147"/>
    </location>
</feature>
<evidence type="ECO:0000256" key="12">
    <source>
        <dbReference type="PIRSR" id="PIRSR000239-1"/>
    </source>
</evidence>
<dbReference type="CDD" id="cd03017">
    <property type="entry name" value="PRX_BCP"/>
    <property type="match status" value="1"/>
</dbReference>
<dbReference type="PANTHER" id="PTHR42801">
    <property type="entry name" value="THIOREDOXIN-DEPENDENT PEROXIDE REDUCTASE"/>
    <property type="match status" value="1"/>
</dbReference>
<keyword evidence="8" id="KW-0676">Redox-active center</keyword>
<name>A0A2H0YRE6_9BACT</name>
<dbReference type="PROSITE" id="PS51352">
    <property type="entry name" value="THIOREDOXIN_2"/>
    <property type="match status" value="1"/>
</dbReference>
<feature type="active site" description="Cysteine sulfenic acid (-SOH) intermediate; for peroxidase activity" evidence="12">
    <location>
        <position position="45"/>
    </location>
</feature>
<keyword evidence="5" id="KW-0049">Antioxidant</keyword>
<comment type="caution">
    <text evidence="14">The sequence shown here is derived from an EMBL/GenBank/DDBJ whole genome shotgun (WGS) entry which is preliminary data.</text>
</comment>
<evidence type="ECO:0000256" key="11">
    <source>
        <dbReference type="ARBA" id="ARBA00049091"/>
    </source>
</evidence>
<dbReference type="InterPro" id="IPR000866">
    <property type="entry name" value="AhpC/TSA"/>
</dbReference>
<reference evidence="15" key="1">
    <citation type="submission" date="2017-09" db="EMBL/GenBank/DDBJ databases">
        <title>Depth-based differentiation of microbial function through sediment-hosted aquifers and enrichment of novel symbionts in the deep terrestrial subsurface.</title>
        <authorList>
            <person name="Probst A.J."/>
            <person name="Ladd B."/>
            <person name="Jarett J.K."/>
            <person name="Geller-Mcgrath D.E."/>
            <person name="Sieber C.M.K."/>
            <person name="Emerson J.B."/>
            <person name="Anantharaman K."/>
            <person name="Thomas B.C."/>
            <person name="Malmstrom R."/>
            <person name="Stieglmeier M."/>
            <person name="Klingl A."/>
            <person name="Woyke T."/>
            <person name="Ryan C.M."/>
            <person name="Banfield J.F."/>
        </authorList>
    </citation>
    <scope>NUCLEOTIDE SEQUENCE [LARGE SCALE GENOMIC DNA]</scope>
</reference>
<gene>
    <name evidence="14" type="ORF">COT26_00275</name>
</gene>
<comment type="similarity">
    <text evidence="10">Belongs to the peroxiredoxin family. BCP/PrxQ subfamily.</text>
</comment>
<evidence type="ECO:0000256" key="4">
    <source>
        <dbReference type="ARBA" id="ARBA00022559"/>
    </source>
</evidence>
<evidence type="ECO:0000256" key="8">
    <source>
        <dbReference type="ARBA" id="ARBA00023284"/>
    </source>
</evidence>
<dbReference type="GO" id="GO:0008379">
    <property type="term" value="F:thioredoxin peroxidase activity"/>
    <property type="evidence" value="ECO:0007669"/>
    <property type="project" value="TreeGrafter"/>
</dbReference>
<evidence type="ECO:0000256" key="2">
    <source>
        <dbReference type="ARBA" id="ARBA00011245"/>
    </source>
</evidence>
<evidence type="ECO:0000256" key="5">
    <source>
        <dbReference type="ARBA" id="ARBA00022862"/>
    </source>
</evidence>
<evidence type="ECO:0000259" key="13">
    <source>
        <dbReference type="PROSITE" id="PS51352"/>
    </source>
</evidence>
<dbReference type="PIRSF" id="PIRSF000239">
    <property type="entry name" value="AHPC"/>
    <property type="match status" value="1"/>
</dbReference>
<dbReference type="GO" id="GO:0005737">
    <property type="term" value="C:cytoplasm"/>
    <property type="evidence" value="ECO:0007669"/>
    <property type="project" value="TreeGrafter"/>
</dbReference>
<evidence type="ECO:0000256" key="7">
    <source>
        <dbReference type="ARBA" id="ARBA00023157"/>
    </source>
</evidence>
<dbReference type="EMBL" id="PEXW01000008">
    <property type="protein sequence ID" value="PIS41006.1"/>
    <property type="molecule type" value="Genomic_DNA"/>
</dbReference>
<evidence type="ECO:0000256" key="3">
    <source>
        <dbReference type="ARBA" id="ARBA00013017"/>
    </source>
</evidence>
<dbReference type="Proteomes" id="UP000236845">
    <property type="component" value="Unassembled WGS sequence"/>
</dbReference>
<comment type="function">
    <text evidence="1">Thiol-specific peroxidase that catalyzes the reduction of hydrogen peroxide and organic hydroperoxides to water and alcohols, respectively. Plays a role in cell protection against oxidative stress by detoxifying peroxides and as sensor of hydrogen peroxide-mediated signaling events.</text>
</comment>
<evidence type="ECO:0000256" key="9">
    <source>
        <dbReference type="ARBA" id="ARBA00032824"/>
    </source>
</evidence>
<protein>
    <recommendedName>
        <fullName evidence="3">thioredoxin-dependent peroxiredoxin</fullName>
        <ecNumber evidence="3">1.11.1.24</ecNumber>
    </recommendedName>
    <alternativeName>
        <fullName evidence="9">Thioredoxin peroxidase</fullName>
    </alternativeName>
</protein>
<accession>A0A2H0YRE6</accession>
<dbReference type="EC" id="1.11.1.24" evidence="3"/>
<dbReference type="GO" id="GO:0034599">
    <property type="term" value="P:cellular response to oxidative stress"/>
    <property type="evidence" value="ECO:0007669"/>
    <property type="project" value="TreeGrafter"/>
</dbReference>
<evidence type="ECO:0000256" key="10">
    <source>
        <dbReference type="ARBA" id="ARBA00038489"/>
    </source>
</evidence>
<sequence>MKILLNQPAPEFTAQDQNGKIKTLADYQGQWVLFYFYPKDFTSGCTIEACEMRDNFEELRKKIQVAGISSDSVESHAKFAKEYSLNFTLLADPRQAMIKAFDVKGTFYAKRRSFIVNPEGQIAKIYPKVDPRIHAKQILKDLEKLQASQ</sequence>
<keyword evidence="7" id="KW-1015">Disulfide bond</keyword>
<keyword evidence="6" id="KW-0560">Oxidoreductase</keyword>
<evidence type="ECO:0000256" key="1">
    <source>
        <dbReference type="ARBA" id="ARBA00003330"/>
    </source>
</evidence>